<accession>A0A084QSQ8</accession>
<dbReference type="InParanoid" id="A0A084QSQ8"/>
<protein>
    <recommendedName>
        <fullName evidence="3">Calcofluor white hypersensitive protein</fullName>
    </recommendedName>
</protein>
<evidence type="ECO:0000313" key="2">
    <source>
        <dbReference type="Proteomes" id="UP000028524"/>
    </source>
</evidence>
<dbReference type="EMBL" id="KL660284">
    <property type="protein sequence ID" value="KFA66993.1"/>
    <property type="molecule type" value="Genomic_DNA"/>
</dbReference>
<sequence length="132" mass="13704">MSRSRLPLVLGLGAATGVGYYLYNAGGSPKAAEKKFESDIHKASATAKAHLPGSTPGAEQKLKGVGADAGEKIDKTYAEIDRQTSRAKSNVEAYTKDAKAEAIKAVDKFDAKVEEGAAKAKGGISSWFGGSK</sequence>
<reference evidence="1 2" key="1">
    <citation type="journal article" date="2014" name="BMC Genomics">
        <title>Comparative genome sequencing reveals chemotype-specific gene clusters in the toxigenic black mold Stachybotrys.</title>
        <authorList>
            <person name="Semeiks J."/>
            <person name="Borek D."/>
            <person name="Otwinowski Z."/>
            <person name="Grishin N.V."/>
        </authorList>
    </citation>
    <scope>NUCLEOTIDE SEQUENCE [LARGE SCALE GENOMIC DNA]</scope>
    <source>
        <strain evidence="1 2">IBT 40285</strain>
    </source>
</reference>
<name>A0A084QSQ8_STAC4</name>
<evidence type="ECO:0008006" key="3">
    <source>
        <dbReference type="Google" id="ProtNLM"/>
    </source>
</evidence>
<proteinExistence type="predicted"/>
<dbReference type="AlphaFoldDB" id="A0A084QSQ8"/>
<dbReference type="HOGENOM" id="CLU_129945_1_0_1"/>
<dbReference type="Proteomes" id="UP000028524">
    <property type="component" value="Unassembled WGS sequence"/>
</dbReference>
<dbReference type="OrthoDB" id="5355126at2759"/>
<dbReference type="OMA" id="KHQMRID"/>
<gene>
    <name evidence="1" type="ORF">S40285_06267</name>
</gene>
<keyword evidence="2" id="KW-1185">Reference proteome</keyword>
<evidence type="ECO:0000313" key="1">
    <source>
        <dbReference type="EMBL" id="KFA66993.1"/>
    </source>
</evidence>
<organism evidence="1 2">
    <name type="scientific">Stachybotrys chlorohalonatus (strain IBT 40285)</name>
    <dbReference type="NCBI Taxonomy" id="1283841"/>
    <lineage>
        <taxon>Eukaryota</taxon>
        <taxon>Fungi</taxon>
        <taxon>Dikarya</taxon>
        <taxon>Ascomycota</taxon>
        <taxon>Pezizomycotina</taxon>
        <taxon>Sordariomycetes</taxon>
        <taxon>Hypocreomycetidae</taxon>
        <taxon>Hypocreales</taxon>
        <taxon>Stachybotryaceae</taxon>
        <taxon>Stachybotrys</taxon>
    </lineage>
</organism>